<sequence>MTVHADETPIDEDTARQLIHEQFPDWRHEPVRALDGDGTVNTIFRIGDHFAARFPRMATTIESLRAEATAMREFADLSPIAAPTPVAVGDPGEGFPMPWSIQTWLPGRVATSDAVAHSTGFARDLADLLRALRSADTRSRRFSGNGRGGDLQDSDEWMQTCFRESEGLLPVDELRRLWSGFRMLPRTAPDGMTHGDLTPANLLLEGDRLHGVLDTGGFAAADPALDLVSVWHLLEADARAELRQELQIDDLEWRRGAAWAFQQSMGLVWYYRETLPSMSALGRSTLDRILTAEG</sequence>
<name>A0AAW8F5G7_9MICO</name>
<dbReference type="GO" id="GO:0004672">
    <property type="term" value="F:protein kinase activity"/>
    <property type="evidence" value="ECO:0007669"/>
    <property type="project" value="InterPro"/>
</dbReference>
<gene>
    <name evidence="2" type="ORF">QFZ53_003877</name>
</gene>
<dbReference type="RefSeq" id="WP_307299206.1">
    <property type="nucleotide sequence ID" value="NZ_JAUSXV010000001.1"/>
</dbReference>
<evidence type="ECO:0000259" key="1">
    <source>
        <dbReference type="Pfam" id="PF01636"/>
    </source>
</evidence>
<dbReference type="AlphaFoldDB" id="A0AAW8F5G7"/>
<organism evidence="2 3">
    <name type="scientific">Microbacterium natoriense</name>
    <dbReference type="NCBI Taxonomy" id="284570"/>
    <lineage>
        <taxon>Bacteria</taxon>
        <taxon>Bacillati</taxon>
        <taxon>Actinomycetota</taxon>
        <taxon>Actinomycetes</taxon>
        <taxon>Micrococcales</taxon>
        <taxon>Microbacteriaceae</taxon>
        <taxon>Microbacterium</taxon>
    </lineage>
</organism>
<protein>
    <submittedName>
        <fullName evidence="2">Aminoglycoside phosphotransferase (APT) family kinase protein</fullName>
    </submittedName>
</protein>
<dbReference type="PANTHER" id="PTHR21310:SF42">
    <property type="entry name" value="BIFUNCTIONAL AAC_APH"/>
    <property type="match status" value="1"/>
</dbReference>
<keyword evidence="2" id="KW-0418">Kinase</keyword>
<dbReference type="CDD" id="cd05155">
    <property type="entry name" value="APH_ChoK_like_1"/>
    <property type="match status" value="1"/>
</dbReference>
<feature type="domain" description="Aminoglycoside phosphotransferase" evidence="1">
    <location>
        <begin position="37"/>
        <end position="259"/>
    </location>
</feature>
<keyword evidence="2" id="KW-0808">Transferase</keyword>
<accession>A0AAW8F5G7</accession>
<dbReference type="Gene3D" id="3.30.200.20">
    <property type="entry name" value="Phosphorylase Kinase, domain 1"/>
    <property type="match status" value="1"/>
</dbReference>
<comment type="caution">
    <text evidence="2">The sequence shown here is derived from an EMBL/GenBank/DDBJ whole genome shotgun (WGS) entry which is preliminary data.</text>
</comment>
<dbReference type="InterPro" id="IPR011009">
    <property type="entry name" value="Kinase-like_dom_sf"/>
</dbReference>
<dbReference type="Gene3D" id="3.90.1200.10">
    <property type="match status" value="1"/>
</dbReference>
<evidence type="ECO:0000313" key="3">
    <source>
        <dbReference type="Proteomes" id="UP001244427"/>
    </source>
</evidence>
<dbReference type="Proteomes" id="UP001244427">
    <property type="component" value="Unassembled WGS sequence"/>
</dbReference>
<dbReference type="PANTHER" id="PTHR21310">
    <property type="entry name" value="AMINOGLYCOSIDE PHOSPHOTRANSFERASE-RELATED-RELATED"/>
    <property type="match status" value="1"/>
</dbReference>
<proteinExistence type="predicted"/>
<dbReference type="SUPFAM" id="SSF56112">
    <property type="entry name" value="Protein kinase-like (PK-like)"/>
    <property type="match status" value="1"/>
</dbReference>
<dbReference type="InterPro" id="IPR051678">
    <property type="entry name" value="AGP_Transferase"/>
</dbReference>
<dbReference type="PROSITE" id="PS00109">
    <property type="entry name" value="PROTEIN_KINASE_TYR"/>
    <property type="match status" value="1"/>
</dbReference>
<dbReference type="EMBL" id="JAUSXV010000001">
    <property type="protein sequence ID" value="MDQ0649681.1"/>
    <property type="molecule type" value="Genomic_DNA"/>
</dbReference>
<dbReference type="InterPro" id="IPR002575">
    <property type="entry name" value="Aminoglycoside_PTrfase"/>
</dbReference>
<dbReference type="InterPro" id="IPR008266">
    <property type="entry name" value="Tyr_kinase_AS"/>
</dbReference>
<keyword evidence="3" id="KW-1185">Reference proteome</keyword>
<reference evidence="2 3" key="1">
    <citation type="submission" date="2023-07" db="EMBL/GenBank/DDBJ databases">
        <title>Comparative genomics of wheat-associated soil bacteria to identify genetic determinants of phenazine resistance.</title>
        <authorList>
            <person name="Mouncey N."/>
        </authorList>
    </citation>
    <scope>NUCLEOTIDE SEQUENCE [LARGE SCALE GENOMIC DNA]</scope>
    <source>
        <strain evidence="2 3">W4I9-1</strain>
    </source>
</reference>
<dbReference type="Pfam" id="PF01636">
    <property type="entry name" value="APH"/>
    <property type="match status" value="1"/>
</dbReference>
<evidence type="ECO:0000313" key="2">
    <source>
        <dbReference type="EMBL" id="MDQ0649681.1"/>
    </source>
</evidence>